<dbReference type="PROSITE" id="PS00178">
    <property type="entry name" value="AA_TRNA_LIGASE_I"/>
    <property type="match status" value="1"/>
</dbReference>
<evidence type="ECO:0000256" key="9">
    <source>
        <dbReference type="NCBIfam" id="TIGR00233"/>
    </source>
</evidence>
<gene>
    <name evidence="11" type="primary">trpS</name>
    <name evidence="11" type="ORF">MFMK1_002847</name>
</gene>
<evidence type="ECO:0000313" key="12">
    <source>
        <dbReference type="Proteomes" id="UP001329915"/>
    </source>
</evidence>
<reference evidence="11 12" key="1">
    <citation type="submission" date="2023-04" db="EMBL/GenBank/DDBJ databases">
        <authorList>
            <person name="Hsu D."/>
        </authorList>
    </citation>
    <scope>NUCLEOTIDE SEQUENCE [LARGE SCALE GENOMIC DNA]</scope>
    <source>
        <strain evidence="11 12">MK1</strain>
    </source>
</reference>
<dbReference type="Gene3D" id="1.10.240.10">
    <property type="entry name" value="Tyrosyl-Transfer RNA Synthetase"/>
    <property type="match status" value="1"/>
</dbReference>
<dbReference type="Proteomes" id="UP001329915">
    <property type="component" value="Chromosome"/>
</dbReference>
<dbReference type="Pfam" id="PF00579">
    <property type="entry name" value="tRNA-synt_1b"/>
    <property type="match status" value="1"/>
</dbReference>
<dbReference type="GO" id="GO:0005829">
    <property type="term" value="C:cytosol"/>
    <property type="evidence" value="ECO:0007669"/>
    <property type="project" value="TreeGrafter"/>
</dbReference>
<keyword evidence="7 10" id="KW-0030">Aminoacyl-tRNA synthetase</keyword>
<dbReference type="InterPro" id="IPR001412">
    <property type="entry name" value="aa-tRNA-synth_I_CS"/>
</dbReference>
<evidence type="ECO:0000256" key="3">
    <source>
        <dbReference type="ARBA" id="ARBA00022598"/>
    </source>
</evidence>
<evidence type="ECO:0000256" key="10">
    <source>
        <dbReference type="RuleBase" id="RU363036"/>
    </source>
</evidence>
<keyword evidence="3 10" id="KW-0436">Ligase</keyword>
<dbReference type="GO" id="GO:0006436">
    <property type="term" value="P:tryptophanyl-tRNA aminoacylation"/>
    <property type="evidence" value="ECO:0007669"/>
    <property type="project" value="UniProtKB-UniRule"/>
</dbReference>
<evidence type="ECO:0000256" key="5">
    <source>
        <dbReference type="ARBA" id="ARBA00022840"/>
    </source>
</evidence>
<evidence type="ECO:0000256" key="4">
    <source>
        <dbReference type="ARBA" id="ARBA00022741"/>
    </source>
</evidence>
<dbReference type="InterPro" id="IPR002305">
    <property type="entry name" value="aa-tRNA-synth_Ic"/>
</dbReference>
<dbReference type="Gene3D" id="3.40.50.620">
    <property type="entry name" value="HUPs"/>
    <property type="match status" value="1"/>
</dbReference>
<dbReference type="EMBL" id="CP121694">
    <property type="protein sequence ID" value="WRO23001.1"/>
    <property type="molecule type" value="Genomic_DNA"/>
</dbReference>
<dbReference type="PRINTS" id="PR01039">
    <property type="entry name" value="TRNASYNTHTRP"/>
</dbReference>
<dbReference type="FunFam" id="1.10.240.10:FF:000005">
    <property type="entry name" value="Tryptophan--tRNA ligase"/>
    <property type="match status" value="1"/>
</dbReference>
<sequence>MSKGRIFSGMRPTGKLHIGHLSVIENWVRLQEEYQCFFAPVDWHALTTGYEDTAGIKEDTREMVIDWLSAGLDPEKSTIFVQSHVKEHAELHLLLSMTTPLSWLERCPTYKEQLQQLGAGRDIRTYGFLGYPVLMAADILVYRADTVPVGEDQLPHLELAREIVRRFNHLYDSQVFPEPQPKLAKISMLPGIDKRKMSKSYDNDIAISSNAEELWEKVRLMITDPARVRKTDPGDPEVCVVHTYNKIYNDEEVEERIAQCRTAGIGCINCKRRLADKMIESLNPIWERRAQLENNPGIVEEILTAGADKARKQAAETLRVVREVMNIG</sequence>
<evidence type="ECO:0000256" key="8">
    <source>
        <dbReference type="ARBA" id="ARBA00049929"/>
    </source>
</evidence>
<evidence type="ECO:0000256" key="7">
    <source>
        <dbReference type="ARBA" id="ARBA00023146"/>
    </source>
</evidence>
<organism evidence="11 12">
    <name type="scientific">Metallumcola ferriviriculae</name>
    <dbReference type="NCBI Taxonomy" id="3039180"/>
    <lineage>
        <taxon>Bacteria</taxon>
        <taxon>Bacillati</taxon>
        <taxon>Bacillota</taxon>
        <taxon>Clostridia</taxon>
        <taxon>Neomoorellales</taxon>
        <taxon>Desulfitibacteraceae</taxon>
        <taxon>Metallumcola</taxon>
    </lineage>
</organism>
<dbReference type="SUPFAM" id="SSF52374">
    <property type="entry name" value="Nucleotidylyl transferase"/>
    <property type="match status" value="1"/>
</dbReference>
<dbReference type="GO" id="GO:0005524">
    <property type="term" value="F:ATP binding"/>
    <property type="evidence" value="ECO:0007669"/>
    <property type="project" value="UniProtKB-KW"/>
</dbReference>
<protein>
    <recommendedName>
        <fullName evidence="2 9">Tryptophan--tRNA ligase</fullName>
        <ecNumber evidence="2 9">6.1.1.2</ecNumber>
    </recommendedName>
</protein>
<dbReference type="InterPro" id="IPR002306">
    <property type="entry name" value="Trp-tRNA-ligase"/>
</dbReference>
<proteinExistence type="inferred from homology"/>
<comment type="similarity">
    <text evidence="1 10">Belongs to the class-I aminoacyl-tRNA synthetase family.</text>
</comment>
<keyword evidence="12" id="KW-1185">Reference proteome</keyword>
<evidence type="ECO:0000256" key="1">
    <source>
        <dbReference type="ARBA" id="ARBA00005594"/>
    </source>
</evidence>
<comment type="catalytic activity">
    <reaction evidence="8">
        <text>tRNA(Trp) + L-tryptophan + ATP = L-tryptophyl-tRNA(Trp) + AMP + diphosphate + H(+)</text>
        <dbReference type="Rhea" id="RHEA:24080"/>
        <dbReference type="Rhea" id="RHEA-COMP:9671"/>
        <dbReference type="Rhea" id="RHEA-COMP:9705"/>
        <dbReference type="ChEBI" id="CHEBI:15378"/>
        <dbReference type="ChEBI" id="CHEBI:30616"/>
        <dbReference type="ChEBI" id="CHEBI:33019"/>
        <dbReference type="ChEBI" id="CHEBI:57912"/>
        <dbReference type="ChEBI" id="CHEBI:78442"/>
        <dbReference type="ChEBI" id="CHEBI:78535"/>
        <dbReference type="ChEBI" id="CHEBI:456215"/>
        <dbReference type="EC" id="6.1.1.2"/>
    </reaction>
</comment>
<dbReference type="RefSeq" id="WP_366922392.1">
    <property type="nucleotide sequence ID" value="NZ_CP121694.1"/>
</dbReference>
<evidence type="ECO:0000256" key="2">
    <source>
        <dbReference type="ARBA" id="ARBA00013161"/>
    </source>
</evidence>
<dbReference type="InterPro" id="IPR014729">
    <property type="entry name" value="Rossmann-like_a/b/a_fold"/>
</dbReference>
<dbReference type="AlphaFoldDB" id="A0AAU0US25"/>
<keyword evidence="5 10" id="KW-0067">ATP-binding</keyword>
<evidence type="ECO:0000313" key="11">
    <source>
        <dbReference type="EMBL" id="WRO23001.1"/>
    </source>
</evidence>
<keyword evidence="4 10" id="KW-0547">Nucleotide-binding</keyword>
<keyword evidence="6 10" id="KW-0648">Protein biosynthesis</keyword>
<dbReference type="NCBIfam" id="TIGR00233">
    <property type="entry name" value="trpS"/>
    <property type="match status" value="1"/>
</dbReference>
<dbReference type="EC" id="6.1.1.2" evidence="2 9"/>
<dbReference type="KEGG" id="dbc:MFMK1_002847"/>
<accession>A0AAU0US25</accession>
<dbReference type="InterPro" id="IPR050203">
    <property type="entry name" value="Trp-tRNA_synthetase"/>
</dbReference>
<dbReference type="CDD" id="cd00806">
    <property type="entry name" value="TrpRS_core"/>
    <property type="match status" value="1"/>
</dbReference>
<evidence type="ECO:0000256" key="6">
    <source>
        <dbReference type="ARBA" id="ARBA00022917"/>
    </source>
</evidence>
<dbReference type="PANTHER" id="PTHR43766">
    <property type="entry name" value="TRYPTOPHAN--TRNA LIGASE, MITOCHONDRIAL"/>
    <property type="match status" value="1"/>
</dbReference>
<dbReference type="GO" id="GO:0004830">
    <property type="term" value="F:tryptophan-tRNA ligase activity"/>
    <property type="evidence" value="ECO:0007669"/>
    <property type="project" value="UniProtKB-UniRule"/>
</dbReference>
<dbReference type="PANTHER" id="PTHR43766:SF1">
    <property type="entry name" value="TRYPTOPHAN--TRNA LIGASE, MITOCHONDRIAL"/>
    <property type="match status" value="1"/>
</dbReference>
<name>A0AAU0US25_9FIRM</name>